<organism evidence="3 5">
    <name type="scientific">Bacteroides thetaiotaomicron</name>
    <dbReference type="NCBI Taxonomy" id="818"/>
    <lineage>
        <taxon>Bacteria</taxon>
        <taxon>Pseudomonadati</taxon>
        <taxon>Bacteroidota</taxon>
        <taxon>Bacteroidia</taxon>
        <taxon>Bacteroidales</taxon>
        <taxon>Bacteroidaceae</taxon>
        <taxon>Bacteroides</taxon>
    </lineage>
</organism>
<dbReference type="Gene3D" id="1.25.40.10">
    <property type="entry name" value="Tetratricopeptide repeat domain"/>
    <property type="match status" value="1"/>
</dbReference>
<dbReference type="RefSeq" id="WP_055229385.1">
    <property type="nucleotide sequence ID" value="NZ_CAXUFE010000021.1"/>
</dbReference>
<evidence type="ECO:0000313" key="6">
    <source>
        <dbReference type="Proteomes" id="UP001156218"/>
    </source>
</evidence>
<evidence type="ECO:0008006" key="7">
    <source>
        <dbReference type="Google" id="ProtNLM"/>
    </source>
</evidence>
<feature type="transmembrane region" description="Helical" evidence="2">
    <location>
        <begin position="24"/>
        <end position="46"/>
    </location>
</feature>
<evidence type="ECO:0000313" key="4">
    <source>
        <dbReference type="EMBL" id="UYU68706.1"/>
    </source>
</evidence>
<keyword evidence="2" id="KW-1133">Transmembrane helix</keyword>
<evidence type="ECO:0000313" key="5">
    <source>
        <dbReference type="Proteomes" id="UP000460317"/>
    </source>
</evidence>
<protein>
    <recommendedName>
        <fullName evidence="7">Tetratricopeptide repeat protein</fullName>
    </recommendedName>
</protein>
<dbReference type="EMBL" id="CP083680">
    <property type="protein sequence ID" value="UYU68706.1"/>
    <property type="molecule type" value="Genomic_DNA"/>
</dbReference>
<dbReference type="SUPFAM" id="SSF48452">
    <property type="entry name" value="TPR-like"/>
    <property type="match status" value="1"/>
</dbReference>
<accession>A0A412GE13</accession>
<dbReference type="InterPro" id="IPR011990">
    <property type="entry name" value="TPR-like_helical_dom_sf"/>
</dbReference>
<feature type="coiled-coil region" evidence="1">
    <location>
        <begin position="121"/>
        <end position="173"/>
    </location>
</feature>
<keyword evidence="2" id="KW-0472">Membrane</keyword>
<dbReference type="Proteomes" id="UP000460317">
    <property type="component" value="Unassembled WGS sequence"/>
</dbReference>
<evidence type="ECO:0000256" key="2">
    <source>
        <dbReference type="SAM" id="Phobius"/>
    </source>
</evidence>
<keyword evidence="1" id="KW-0175">Coiled coil</keyword>
<dbReference type="AlphaFoldDB" id="A0A412GE13"/>
<reference evidence="4 6" key="2">
    <citation type="submission" date="2021-06" db="EMBL/GenBank/DDBJ databases">
        <title>Interrogation of the integrated mobile genetic elements in gut-associated Bacteroides with a consensus prediction approach.</title>
        <authorList>
            <person name="Campbell D.E."/>
            <person name="Leigh J.R."/>
            <person name="Kim T."/>
            <person name="England W."/>
            <person name="Whitaker R.J."/>
            <person name="Degnan P.H."/>
        </authorList>
    </citation>
    <scope>NUCLEOTIDE SEQUENCE [LARGE SCALE GENOMIC DNA]</scope>
    <source>
        <strain evidence="4 6">WAL8669</strain>
    </source>
</reference>
<evidence type="ECO:0000313" key="3">
    <source>
        <dbReference type="EMBL" id="KAB4447053.1"/>
    </source>
</evidence>
<sequence>MTGKLKEGKNVCILSSLITDKLSFVFILLVSMILFLFLCWQCYIGAKTTEHMSTIESRLLEELVDNVEDSSKTDKNLLYCKESLHAELRLIKARFEDFSSSITLILSVVTIVFVIFSFLGLMKIQDELKHLEKDKEEFERKMEDKLKGMDDERERHKREMSDNLQEMQEIQDKTRVESLLSQFRYKEADMICRKYEGMGYPYFIYASARVEMDRENYKGARERLENVIHLFYKDVQNEYYYYLGETYFYLEEFELAGRYVLKAMEVLQSKSSLPGLDSSKKDLRIIDETCTSSQYTLSRYSCLLGRIYLSTIQGDSPENNNTFEKALSAFAEALR</sequence>
<keyword evidence="2" id="KW-0812">Transmembrane</keyword>
<gene>
    <name evidence="3" type="ORF">GAN93_24580</name>
    <name evidence="4" type="ORF">KQP68_10700</name>
</gene>
<feature type="transmembrane region" description="Helical" evidence="2">
    <location>
        <begin position="98"/>
        <end position="121"/>
    </location>
</feature>
<reference evidence="3 5" key="1">
    <citation type="journal article" date="2019" name="Nat. Med.">
        <title>A library of human gut bacterial isolates paired with longitudinal multiomics data enables mechanistic microbiome research.</title>
        <authorList>
            <person name="Poyet M."/>
            <person name="Groussin M."/>
            <person name="Gibbons S.M."/>
            <person name="Avila-Pacheco J."/>
            <person name="Jiang X."/>
            <person name="Kearney S.M."/>
            <person name="Perrotta A.R."/>
            <person name="Berdy B."/>
            <person name="Zhao S."/>
            <person name="Lieberman T.D."/>
            <person name="Swanson P.K."/>
            <person name="Smith M."/>
            <person name="Roesemann S."/>
            <person name="Alexander J.E."/>
            <person name="Rich S.A."/>
            <person name="Livny J."/>
            <person name="Vlamakis H."/>
            <person name="Clish C."/>
            <person name="Bullock K."/>
            <person name="Deik A."/>
            <person name="Scott J."/>
            <person name="Pierce K.A."/>
            <person name="Xavier R.J."/>
            <person name="Alm E.J."/>
        </authorList>
    </citation>
    <scope>NUCLEOTIDE SEQUENCE [LARGE SCALE GENOMIC DNA]</scope>
    <source>
        <strain evidence="3 5">BIOML-A165</strain>
    </source>
</reference>
<evidence type="ECO:0000256" key="1">
    <source>
        <dbReference type="SAM" id="Coils"/>
    </source>
</evidence>
<dbReference type="Proteomes" id="UP001156218">
    <property type="component" value="Chromosome"/>
</dbReference>
<proteinExistence type="predicted"/>
<dbReference type="EMBL" id="WCSB01000052">
    <property type="protein sequence ID" value="KAB4447053.1"/>
    <property type="molecule type" value="Genomic_DNA"/>
</dbReference>
<name>A0A412GE13_BACT4</name>